<evidence type="ECO:0000313" key="2">
    <source>
        <dbReference type="Proteomes" id="UP000324800"/>
    </source>
</evidence>
<protein>
    <submittedName>
        <fullName evidence="1">Uncharacterized protein</fullName>
    </submittedName>
</protein>
<reference evidence="1 2" key="1">
    <citation type="submission" date="2019-03" db="EMBL/GenBank/DDBJ databases">
        <title>Single cell metagenomics reveals metabolic interactions within the superorganism composed of flagellate Streblomastix strix and complex community of Bacteroidetes bacteria on its surface.</title>
        <authorList>
            <person name="Treitli S.C."/>
            <person name="Kolisko M."/>
            <person name="Husnik F."/>
            <person name="Keeling P."/>
            <person name="Hampl V."/>
        </authorList>
    </citation>
    <scope>NUCLEOTIDE SEQUENCE [LARGE SCALE GENOMIC DNA]</scope>
    <source>
        <strain evidence="1">ST1C</strain>
    </source>
</reference>
<name>A0A5J4VJL8_9EUKA</name>
<dbReference type="AlphaFoldDB" id="A0A5J4VJL8"/>
<dbReference type="EMBL" id="SNRW01006772">
    <property type="protein sequence ID" value="KAA6382463.1"/>
    <property type="molecule type" value="Genomic_DNA"/>
</dbReference>
<sequence length="66" mass="7626">MVHIKKICTNPEVRGVGYGLEDVKQLRLLISYQHSKEPFLSQVYRIIPPNADVIFTCVVFEYDDAK</sequence>
<proteinExistence type="predicted"/>
<comment type="caution">
    <text evidence="1">The sequence shown here is derived from an EMBL/GenBank/DDBJ whole genome shotgun (WGS) entry which is preliminary data.</text>
</comment>
<gene>
    <name evidence="1" type="ORF">EZS28_022009</name>
</gene>
<dbReference type="Proteomes" id="UP000324800">
    <property type="component" value="Unassembled WGS sequence"/>
</dbReference>
<accession>A0A5J4VJL8</accession>
<organism evidence="1 2">
    <name type="scientific">Streblomastix strix</name>
    <dbReference type="NCBI Taxonomy" id="222440"/>
    <lineage>
        <taxon>Eukaryota</taxon>
        <taxon>Metamonada</taxon>
        <taxon>Preaxostyla</taxon>
        <taxon>Oxymonadida</taxon>
        <taxon>Streblomastigidae</taxon>
        <taxon>Streblomastix</taxon>
    </lineage>
</organism>
<evidence type="ECO:0000313" key="1">
    <source>
        <dbReference type="EMBL" id="KAA6382463.1"/>
    </source>
</evidence>